<dbReference type="GO" id="GO:0005634">
    <property type="term" value="C:nucleus"/>
    <property type="evidence" value="ECO:0007669"/>
    <property type="project" value="UniProtKB-SubCell"/>
</dbReference>
<feature type="compositionally biased region" description="Basic residues" evidence="8">
    <location>
        <begin position="57"/>
        <end position="67"/>
    </location>
</feature>
<dbReference type="InterPro" id="IPR001965">
    <property type="entry name" value="Znf_PHD"/>
</dbReference>
<dbReference type="OrthoDB" id="20839at2759"/>
<keyword evidence="6" id="KW-0539">Nucleus</keyword>
<protein>
    <recommendedName>
        <fullName evidence="15">PHD-type domain-containing protein</fullName>
    </recommendedName>
</protein>
<dbReference type="eggNOG" id="KOG0955">
    <property type="taxonomic scope" value="Eukaryota"/>
</dbReference>
<dbReference type="FunFam" id="3.30.40.10:FF:000008">
    <property type="entry name" value="Bromodomain containing 1, isoform CRA_a"/>
    <property type="match status" value="1"/>
</dbReference>
<reference evidence="13" key="3">
    <citation type="submission" date="2015-06" db="UniProtKB">
        <authorList>
            <consortium name="EnsemblMetazoa"/>
        </authorList>
    </citation>
    <scope>IDENTIFICATION</scope>
</reference>
<dbReference type="CTD" id="20214652"/>
<feature type="compositionally biased region" description="Basic and acidic residues" evidence="8">
    <location>
        <begin position="124"/>
        <end position="144"/>
    </location>
</feature>
<dbReference type="PROSITE" id="PS50016">
    <property type="entry name" value="ZF_PHD_2"/>
    <property type="match status" value="1"/>
</dbReference>
<feature type="region of interest" description="Disordered" evidence="8">
    <location>
        <begin position="124"/>
        <end position="145"/>
    </location>
</feature>
<dbReference type="InterPro" id="IPR013083">
    <property type="entry name" value="Znf_RING/FYVE/PHD"/>
</dbReference>
<feature type="domain" description="PHD-type" evidence="9">
    <location>
        <begin position="243"/>
        <end position="293"/>
    </location>
</feature>
<dbReference type="SUPFAM" id="SSF57903">
    <property type="entry name" value="FYVE/PHD zinc finger"/>
    <property type="match status" value="2"/>
</dbReference>
<keyword evidence="5" id="KW-0862">Zinc</keyword>
<dbReference type="GeneID" id="20214652"/>
<reference evidence="14" key="1">
    <citation type="submission" date="2012-12" db="EMBL/GenBank/DDBJ databases">
        <authorList>
            <person name="Hellsten U."/>
            <person name="Grimwood J."/>
            <person name="Chapman J.A."/>
            <person name="Shapiro H."/>
            <person name="Aerts A."/>
            <person name="Otillar R.P."/>
            <person name="Terry A.Y."/>
            <person name="Boore J.L."/>
            <person name="Simakov O."/>
            <person name="Marletaz F."/>
            <person name="Cho S.-J."/>
            <person name="Edsinger-Gonzales E."/>
            <person name="Havlak P."/>
            <person name="Kuo D.-H."/>
            <person name="Larsson T."/>
            <person name="Lv J."/>
            <person name="Arendt D."/>
            <person name="Savage R."/>
            <person name="Osoegawa K."/>
            <person name="de Jong P."/>
            <person name="Lindberg D.R."/>
            <person name="Seaver E.C."/>
            <person name="Weisblat D.A."/>
            <person name="Putnam N.H."/>
            <person name="Grigoriev I.V."/>
            <person name="Rokhsar D.S."/>
        </authorList>
    </citation>
    <scope>NUCLEOTIDE SEQUENCE</scope>
</reference>
<dbReference type="RefSeq" id="XP_009010000.1">
    <property type="nucleotide sequence ID" value="XM_009011752.1"/>
</dbReference>
<dbReference type="GO" id="GO:0008270">
    <property type="term" value="F:zinc ion binding"/>
    <property type="evidence" value="ECO:0007669"/>
    <property type="project" value="UniProtKB-KW"/>
</dbReference>
<dbReference type="AlphaFoldDB" id="T1G0Q4"/>
<dbReference type="Pfam" id="PF10513">
    <property type="entry name" value="EPL1"/>
    <property type="match status" value="1"/>
</dbReference>
<dbReference type="PANTHER" id="PTHR13793:SF107">
    <property type="entry name" value="BROMODOMAIN-CONTAINING PROTEIN HOMOLOG"/>
    <property type="match status" value="1"/>
</dbReference>
<keyword evidence="14" id="KW-1185">Reference proteome</keyword>
<dbReference type="InterPro" id="IPR019787">
    <property type="entry name" value="Znf_PHD-finger"/>
</dbReference>
<accession>T1G0Q4</accession>
<dbReference type="InterPro" id="IPR050701">
    <property type="entry name" value="Histone_Mod_Regulator"/>
</dbReference>
<evidence type="ECO:0000256" key="1">
    <source>
        <dbReference type="ARBA" id="ARBA00004123"/>
    </source>
</evidence>
<proteinExistence type="predicted"/>
<dbReference type="Pfam" id="PF13831">
    <property type="entry name" value="PHD_2"/>
    <property type="match status" value="1"/>
</dbReference>
<dbReference type="CDD" id="cd15572">
    <property type="entry name" value="PHD_BRPF"/>
    <property type="match status" value="1"/>
</dbReference>
<evidence type="ECO:0000313" key="13">
    <source>
        <dbReference type="EnsemblMetazoa" id="HelroP71717"/>
    </source>
</evidence>
<evidence type="ECO:0008006" key="15">
    <source>
        <dbReference type="Google" id="ProtNLM"/>
    </source>
</evidence>
<dbReference type="STRING" id="6412.T1G0Q4"/>
<dbReference type="InterPro" id="IPR013087">
    <property type="entry name" value="Znf_C2H2_type"/>
</dbReference>
<dbReference type="Pfam" id="PF13832">
    <property type="entry name" value="zf-HC5HC2H_2"/>
    <property type="match status" value="1"/>
</dbReference>
<dbReference type="PROSITE" id="PS00028">
    <property type="entry name" value="ZINC_FINGER_C2H2_1"/>
    <property type="match status" value="1"/>
</dbReference>
<dbReference type="SMART" id="SM00249">
    <property type="entry name" value="PHD"/>
    <property type="match status" value="2"/>
</dbReference>
<dbReference type="PROSITE" id="PS01359">
    <property type="entry name" value="ZF_PHD_1"/>
    <property type="match status" value="1"/>
</dbReference>
<evidence type="ECO:0000256" key="6">
    <source>
        <dbReference type="ARBA" id="ARBA00023242"/>
    </source>
</evidence>
<name>T1G0Q4_HELRO</name>
<feature type="region of interest" description="Disordered" evidence="8">
    <location>
        <begin position="49"/>
        <end position="72"/>
    </location>
</feature>
<keyword evidence="4 7" id="KW-0863">Zinc-finger</keyword>
<sequence length="480" mass="54509">MNFDFDFYRENLNATKPPYKCPIKSCDKLYRSLPGIKQHLNEHEMEGNKLNRPFTKNGKRNKNAKSKYKGEAGLKSGNFNNQLLEVELGGETVTLDAKMPMQIIKIDSKFETKVPNLKMISSRKDRNDDFEDSHYQHDADEHSHGATNLPEAKFKILDDYAKRSDCASSENRKEFKSMYDLDEQDKAWLSIINKERMKKHLPQLTPNLLEYAIDLFEQQCYFKQISSAPHSPSQHLNSTKDEDAVCCICNDGECISTNVILFCDLCNIAVHQECYGVPHIPDGLWVCRRCLISPSNSVPCCLCPSKVGAMKQTDDGRWAHIICALWIPDAGFANLVFLEPIDGIDRISKARWKLTCQICKRKSSGACIQCHKSSCYNAFHVTCAQKANYYMKIEPIASHTASLSSPPPSSFSYKKTAYCDMHTPKSHQSDKSCKSVLDRNVSVLSTSGPMKSRIRKARKMVMEGREELPILSFPSITDKW</sequence>
<gene>
    <name evidence="13" type="primary">20214652</name>
    <name evidence="12" type="ORF">HELRODRAFT_71717</name>
</gene>
<dbReference type="EnsemblMetazoa" id="HelroT71717">
    <property type="protein sequence ID" value="HelroP71717"/>
    <property type="gene ID" value="HelroG71717"/>
</dbReference>
<dbReference type="EMBL" id="KB095812">
    <property type="protein sequence ID" value="ESO11512.1"/>
    <property type="molecule type" value="Genomic_DNA"/>
</dbReference>
<evidence type="ECO:0000256" key="4">
    <source>
        <dbReference type="ARBA" id="ARBA00022771"/>
    </source>
</evidence>
<evidence type="ECO:0000313" key="12">
    <source>
        <dbReference type="EMBL" id="ESO11512.1"/>
    </source>
</evidence>
<dbReference type="Gene3D" id="3.30.40.10">
    <property type="entry name" value="Zinc/RING finger domain, C3HC4 (zinc finger)"/>
    <property type="match status" value="2"/>
</dbReference>
<dbReference type="EMBL" id="AMQM01002438">
    <property type="status" value="NOT_ANNOTATED_CDS"/>
    <property type="molecule type" value="Genomic_DNA"/>
</dbReference>
<evidence type="ECO:0000256" key="8">
    <source>
        <dbReference type="SAM" id="MobiDB-lite"/>
    </source>
</evidence>
<dbReference type="PROSITE" id="PS51805">
    <property type="entry name" value="EPHD"/>
    <property type="match status" value="1"/>
</dbReference>
<dbReference type="PANTHER" id="PTHR13793">
    <property type="entry name" value="PHD FINGER PROTEINS"/>
    <property type="match status" value="1"/>
</dbReference>
<feature type="domain" description="C2H2-type" evidence="10">
    <location>
        <begin position="19"/>
        <end position="48"/>
    </location>
</feature>
<evidence type="ECO:0000256" key="5">
    <source>
        <dbReference type="ARBA" id="ARBA00022833"/>
    </source>
</evidence>
<evidence type="ECO:0000259" key="9">
    <source>
        <dbReference type="PROSITE" id="PS50016"/>
    </source>
</evidence>
<dbReference type="InterPro" id="IPR019786">
    <property type="entry name" value="Zinc_finger_PHD-type_CS"/>
</dbReference>
<evidence type="ECO:0000256" key="3">
    <source>
        <dbReference type="ARBA" id="ARBA00022737"/>
    </source>
</evidence>
<evidence type="ECO:0000256" key="7">
    <source>
        <dbReference type="PROSITE-ProRule" id="PRU00042"/>
    </source>
</evidence>
<comment type="subcellular location">
    <subcellularLocation>
        <location evidence="1">Nucleus</location>
    </subcellularLocation>
</comment>
<evidence type="ECO:0000259" key="10">
    <source>
        <dbReference type="PROSITE" id="PS50157"/>
    </source>
</evidence>
<dbReference type="KEGG" id="hro:HELRODRAFT_71717"/>
<evidence type="ECO:0000313" key="14">
    <source>
        <dbReference type="Proteomes" id="UP000015101"/>
    </source>
</evidence>
<reference evidence="12 14" key="2">
    <citation type="journal article" date="2013" name="Nature">
        <title>Insights into bilaterian evolution from three spiralian genomes.</title>
        <authorList>
            <person name="Simakov O."/>
            <person name="Marletaz F."/>
            <person name="Cho S.J."/>
            <person name="Edsinger-Gonzales E."/>
            <person name="Havlak P."/>
            <person name="Hellsten U."/>
            <person name="Kuo D.H."/>
            <person name="Larsson T."/>
            <person name="Lv J."/>
            <person name="Arendt D."/>
            <person name="Savage R."/>
            <person name="Osoegawa K."/>
            <person name="de Jong P."/>
            <person name="Grimwood J."/>
            <person name="Chapman J.A."/>
            <person name="Shapiro H."/>
            <person name="Aerts A."/>
            <person name="Otillar R.P."/>
            <person name="Terry A.Y."/>
            <person name="Boore J.L."/>
            <person name="Grigoriev I.V."/>
            <person name="Lindberg D.R."/>
            <person name="Seaver E.C."/>
            <person name="Weisblat D.A."/>
            <person name="Putnam N.H."/>
            <person name="Rokhsar D.S."/>
        </authorList>
    </citation>
    <scope>NUCLEOTIDE SEQUENCE</scope>
</reference>
<dbReference type="HOGENOM" id="CLU_505567_0_0_1"/>
<dbReference type="InterPro" id="IPR011011">
    <property type="entry name" value="Znf_FYVE_PHD"/>
</dbReference>
<keyword evidence="2" id="KW-0479">Metal-binding</keyword>
<dbReference type="InParanoid" id="T1G0Q4"/>
<dbReference type="InterPro" id="IPR019542">
    <property type="entry name" value="Enhancer_polycomb-like_N"/>
</dbReference>
<organism evidence="13 14">
    <name type="scientific">Helobdella robusta</name>
    <name type="common">Californian leech</name>
    <dbReference type="NCBI Taxonomy" id="6412"/>
    <lineage>
        <taxon>Eukaryota</taxon>
        <taxon>Metazoa</taxon>
        <taxon>Spiralia</taxon>
        <taxon>Lophotrochozoa</taxon>
        <taxon>Annelida</taxon>
        <taxon>Clitellata</taxon>
        <taxon>Hirudinea</taxon>
        <taxon>Rhynchobdellida</taxon>
        <taxon>Glossiphoniidae</taxon>
        <taxon>Helobdella</taxon>
    </lineage>
</organism>
<dbReference type="PROSITE" id="PS50157">
    <property type="entry name" value="ZINC_FINGER_C2H2_2"/>
    <property type="match status" value="1"/>
</dbReference>
<evidence type="ECO:0000259" key="11">
    <source>
        <dbReference type="PROSITE" id="PS51805"/>
    </source>
</evidence>
<feature type="domain" description="PHD-type" evidence="11">
    <location>
        <begin position="297"/>
        <end position="423"/>
    </location>
</feature>
<evidence type="ECO:0000256" key="2">
    <source>
        <dbReference type="ARBA" id="ARBA00022723"/>
    </source>
</evidence>
<dbReference type="FunFam" id="3.30.40.10:FF:000007">
    <property type="entry name" value="Bromodomain containing 1, isoform CRA_b"/>
    <property type="match status" value="1"/>
</dbReference>
<keyword evidence="3" id="KW-0677">Repeat</keyword>
<dbReference type="InterPro" id="IPR034732">
    <property type="entry name" value="EPHD"/>
</dbReference>
<dbReference type="Proteomes" id="UP000015101">
    <property type="component" value="Unassembled WGS sequence"/>
</dbReference>